<protein>
    <submittedName>
        <fullName evidence="1">Uncharacterized protein</fullName>
    </submittedName>
</protein>
<sequence length="182" mass="20480">HLSAPGLLKAVQKIFSRIPDPRNFNKPPTIPIQDHLMSGLAVFGLKHPSLLDYDRRRSHPCIAHNLHTLYHVETPPSDTYLRERLDLVDPDTLRPAFKRVFALFQRGKGLEAYEYMDGYVLISGDGTGHLSSGSVSCSQCCQKVSQRGQVTYYHQMFGACVVAYVLKKSWQISVGAKFLIAY</sequence>
<reference evidence="1" key="1">
    <citation type="journal article" date="2015" name="Nature">
        <title>Complex archaea that bridge the gap between prokaryotes and eukaryotes.</title>
        <authorList>
            <person name="Spang A."/>
            <person name="Saw J.H."/>
            <person name="Jorgensen S.L."/>
            <person name="Zaremba-Niedzwiedzka K."/>
            <person name="Martijn J."/>
            <person name="Lind A.E."/>
            <person name="van Eijk R."/>
            <person name="Schleper C."/>
            <person name="Guy L."/>
            <person name="Ettema T.J."/>
        </authorList>
    </citation>
    <scope>NUCLEOTIDE SEQUENCE</scope>
</reference>
<gene>
    <name evidence="1" type="ORF">LCGC14_1935980</name>
</gene>
<feature type="non-terminal residue" evidence="1">
    <location>
        <position position="1"/>
    </location>
</feature>
<evidence type="ECO:0000313" key="1">
    <source>
        <dbReference type="EMBL" id="KKL87310.1"/>
    </source>
</evidence>
<proteinExistence type="predicted"/>
<accession>A0A0F9I0A1</accession>
<name>A0A0F9I0A1_9ZZZZ</name>
<dbReference type="AlphaFoldDB" id="A0A0F9I0A1"/>
<comment type="caution">
    <text evidence="1">The sequence shown here is derived from an EMBL/GenBank/DDBJ whole genome shotgun (WGS) entry which is preliminary data.</text>
</comment>
<dbReference type="EMBL" id="LAZR01020868">
    <property type="protein sequence ID" value="KKL87310.1"/>
    <property type="molecule type" value="Genomic_DNA"/>
</dbReference>
<organism evidence="1">
    <name type="scientific">marine sediment metagenome</name>
    <dbReference type="NCBI Taxonomy" id="412755"/>
    <lineage>
        <taxon>unclassified sequences</taxon>
        <taxon>metagenomes</taxon>
        <taxon>ecological metagenomes</taxon>
    </lineage>
</organism>